<organism evidence="2 3">
    <name type="scientific">Ktedonospora formicarum</name>
    <dbReference type="NCBI Taxonomy" id="2778364"/>
    <lineage>
        <taxon>Bacteria</taxon>
        <taxon>Bacillati</taxon>
        <taxon>Chloroflexota</taxon>
        <taxon>Ktedonobacteria</taxon>
        <taxon>Ktedonobacterales</taxon>
        <taxon>Ktedonobacteraceae</taxon>
        <taxon>Ktedonospora</taxon>
    </lineage>
</organism>
<evidence type="ECO:0000313" key="3">
    <source>
        <dbReference type="Proteomes" id="UP000612362"/>
    </source>
</evidence>
<gene>
    <name evidence="2" type="ORF">KSX_62400</name>
</gene>
<evidence type="ECO:0000256" key="1">
    <source>
        <dbReference type="SAM" id="Phobius"/>
    </source>
</evidence>
<feature type="transmembrane region" description="Helical" evidence="1">
    <location>
        <begin position="376"/>
        <end position="396"/>
    </location>
</feature>
<feature type="transmembrane region" description="Helical" evidence="1">
    <location>
        <begin position="322"/>
        <end position="346"/>
    </location>
</feature>
<feature type="transmembrane region" description="Helical" evidence="1">
    <location>
        <begin position="171"/>
        <end position="196"/>
    </location>
</feature>
<evidence type="ECO:0000313" key="2">
    <source>
        <dbReference type="EMBL" id="GHO48077.1"/>
    </source>
</evidence>
<keyword evidence="1" id="KW-0812">Transmembrane</keyword>
<sequence>MRVNRTLLKLYPRTWRERYEDEMLAVLEQHDATPMTLLDLLFGAIDARLDPHYRNRQSLFASLSPRQIVIAFVTILATFTASLFLWQAQSVAYTQVIDVVKIVGTQPGSNLMGIEIGSPYTQFSWSDPGFLSNSMAIYSLHLVFFLLLAANFYFVLRIIKSSSPSRRRARALLAAACLLLPLLYIPFAHISFFPAFDTYANTILPTHIFQNGISIFFARSAIIATLEFIGCGLFIGLTRGWEAIRERRNGVLVAVALVVLHPALIYFLGAFFRTNILSDLPSVVNLSPIIYLQYYLLPFLGFGTLLLALMTDELSKPLLRRFMRYTALFTALLALSAFATLIWNILRQAQIDAHSILTISYYTASGRIMNNQGYPFMISLGLLTLTLTIGIGVMLVRASRTISSATPKDEQSQPEMMQAQSR</sequence>
<feature type="transmembrane region" description="Helical" evidence="1">
    <location>
        <begin position="292"/>
        <end position="310"/>
    </location>
</feature>
<feature type="transmembrane region" description="Helical" evidence="1">
    <location>
        <begin position="68"/>
        <end position="86"/>
    </location>
</feature>
<dbReference type="AlphaFoldDB" id="A0A8J3I141"/>
<protein>
    <submittedName>
        <fullName evidence="2">Uncharacterized protein</fullName>
    </submittedName>
</protein>
<comment type="caution">
    <text evidence="2">The sequence shown here is derived from an EMBL/GenBank/DDBJ whole genome shotgun (WGS) entry which is preliminary data.</text>
</comment>
<dbReference type="Proteomes" id="UP000612362">
    <property type="component" value="Unassembled WGS sequence"/>
</dbReference>
<accession>A0A8J3I141</accession>
<feature type="transmembrane region" description="Helical" evidence="1">
    <location>
        <begin position="135"/>
        <end position="159"/>
    </location>
</feature>
<feature type="transmembrane region" description="Helical" evidence="1">
    <location>
        <begin position="216"/>
        <end position="238"/>
    </location>
</feature>
<keyword evidence="1" id="KW-1133">Transmembrane helix</keyword>
<dbReference type="EMBL" id="BNJF01000003">
    <property type="protein sequence ID" value="GHO48077.1"/>
    <property type="molecule type" value="Genomic_DNA"/>
</dbReference>
<reference evidence="2" key="1">
    <citation type="submission" date="2020-10" db="EMBL/GenBank/DDBJ databases">
        <title>Taxonomic study of unclassified bacteria belonging to the class Ktedonobacteria.</title>
        <authorList>
            <person name="Yabe S."/>
            <person name="Wang C.M."/>
            <person name="Zheng Y."/>
            <person name="Sakai Y."/>
            <person name="Cavaletti L."/>
            <person name="Monciardini P."/>
            <person name="Donadio S."/>
        </authorList>
    </citation>
    <scope>NUCLEOTIDE SEQUENCE</scope>
    <source>
        <strain evidence="2">SOSP1-1</strain>
    </source>
</reference>
<keyword evidence="1" id="KW-0472">Membrane</keyword>
<feature type="transmembrane region" description="Helical" evidence="1">
    <location>
        <begin position="250"/>
        <end position="272"/>
    </location>
</feature>
<keyword evidence="3" id="KW-1185">Reference proteome</keyword>
<dbReference type="RefSeq" id="WP_220197289.1">
    <property type="nucleotide sequence ID" value="NZ_BNJF01000003.1"/>
</dbReference>
<proteinExistence type="predicted"/>
<name>A0A8J3I141_9CHLR</name>